<gene>
    <name evidence="2" type="ORF">NCTC7807_03243</name>
</gene>
<evidence type="ECO:0000256" key="1">
    <source>
        <dbReference type="SAM" id="MobiDB-lite"/>
    </source>
</evidence>
<evidence type="ECO:0000313" key="2">
    <source>
        <dbReference type="EMBL" id="SUP57567.1"/>
    </source>
</evidence>
<dbReference type="Proteomes" id="UP000254150">
    <property type="component" value="Unassembled WGS sequence"/>
</dbReference>
<dbReference type="AlphaFoldDB" id="A0A380P096"/>
<dbReference type="EMBL" id="UHID01000006">
    <property type="protein sequence ID" value="SUP57567.1"/>
    <property type="molecule type" value="Genomic_DNA"/>
</dbReference>
<feature type="region of interest" description="Disordered" evidence="1">
    <location>
        <begin position="1"/>
        <end position="23"/>
    </location>
</feature>
<evidence type="ECO:0000313" key="3">
    <source>
        <dbReference type="Proteomes" id="UP000254150"/>
    </source>
</evidence>
<sequence>MLGGMDDATTPNGPAAPADPHPTEAELAVLDGGPATGLRLRVAGRPPILQVTRPCAAEPGPGGGAFGVAEVYVYRRDWGVKRAPLRYGYDPGSP</sequence>
<proteinExistence type="predicted"/>
<protein>
    <submittedName>
        <fullName evidence="2">Uncharacterized protein</fullName>
    </submittedName>
</protein>
<organism evidence="2 3">
    <name type="scientific">Streptomyces griseus</name>
    <dbReference type="NCBI Taxonomy" id="1911"/>
    <lineage>
        <taxon>Bacteria</taxon>
        <taxon>Bacillati</taxon>
        <taxon>Actinomycetota</taxon>
        <taxon>Actinomycetes</taxon>
        <taxon>Kitasatosporales</taxon>
        <taxon>Streptomycetaceae</taxon>
        <taxon>Streptomyces</taxon>
    </lineage>
</organism>
<accession>A0A380P096</accession>
<reference evidence="2 3" key="1">
    <citation type="submission" date="2018-06" db="EMBL/GenBank/DDBJ databases">
        <authorList>
            <consortium name="Pathogen Informatics"/>
            <person name="Doyle S."/>
        </authorList>
    </citation>
    <scope>NUCLEOTIDE SEQUENCE [LARGE SCALE GENOMIC DNA]</scope>
    <source>
        <strain evidence="2 3">NCTC7807</strain>
    </source>
</reference>
<name>A0A380P096_STRGR</name>